<keyword evidence="2 8" id="KW-0813">Transport</keyword>
<dbReference type="Gene3D" id="3.30.300.160">
    <property type="entry name" value="Type II secretion system, protein E, N-terminal domain"/>
    <property type="match status" value="1"/>
</dbReference>
<dbReference type="SUPFAM" id="SSF52540">
    <property type="entry name" value="P-loop containing nucleoside triphosphate hydrolases"/>
    <property type="match status" value="1"/>
</dbReference>
<comment type="subcellular location">
    <subcellularLocation>
        <location evidence="8">Cell inner membrane</location>
    </subcellularLocation>
</comment>
<comment type="similarity">
    <text evidence="1 8">Belongs to the GSP E family.</text>
</comment>
<dbReference type="InterPro" id="IPR027417">
    <property type="entry name" value="P-loop_NTPase"/>
</dbReference>
<dbReference type="SUPFAM" id="SSF160246">
    <property type="entry name" value="EspE N-terminal domain-like"/>
    <property type="match status" value="1"/>
</dbReference>
<comment type="function">
    <text evidence="8">ATPase component of the type II secretion system required for the energy-dependent secretion of extracellular factors such as proteases and toxins from the periplasm. Acts as a molecular motor to provide the energy that is required for assembly of the pseudopilus and the extrusion of substrates generated in the cytoplasm.</text>
</comment>
<dbReference type="NCBIfam" id="TIGR02533">
    <property type="entry name" value="type_II_gspE"/>
    <property type="match status" value="1"/>
</dbReference>
<comment type="caution">
    <text evidence="10">The sequence shown here is derived from an EMBL/GenBank/DDBJ whole genome shotgun (WGS) entry which is preliminary data.</text>
</comment>
<evidence type="ECO:0000256" key="2">
    <source>
        <dbReference type="ARBA" id="ARBA00022448"/>
    </source>
</evidence>
<dbReference type="Pfam" id="PF00437">
    <property type="entry name" value="T2SSE"/>
    <property type="match status" value="1"/>
</dbReference>
<keyword evidence="4 8" id="KW-0067">ATP-binding</keyword>
<dbReference type="GO" id="GO:0005524">
    <property type="term" value="F:ATP binding"/>
    <property type="evidence" value="ECO:0007669"/>
    <property type="project" value="UniProtKB-UniRule"/>
</dbReference>
<dbReference type="Gene3D" id="3.40.50.300">
    <property type="entry name" value="P-loop containing nucleotide triphosphate hydrolases"/>
    <property type="match status" value="1"/>
</dbReference>
<dbReference type="GO" id="GO:0016887">
    <property type="term" value="F:ATP hydrolysis activity"/>
    <property type="evidence" value="ECO:0007669"/>
    <property type="project" value="TreeGrafter"/>
</dbReference>
<accession>A0A553GX54</accession>
<dbReference type="InterPro" id="IPR001482">
    <property type="entry name" value="T2SS/T4SS_dom"/>
</dbReference>
<organism evidence="10 11">
    <name type="scientific">Pseudomonas mangiferae</name>
    <dbReference type="NCBI Taxonomy" id="2593654"/>
    <lineage>
        <taxon>Bacteria</taxon>
        <taxon>Pseudomonadati</taxon>
        <taxon>Pseudomonadota</taxon>
        <taxon>Gammaproteobacteria</taxon>
        <taxon>Pseudomonadales</taxon>
        <taxon>Pseudomonadaceae</taxon>
        <taxon>Pseudomonas</taxon>
    </lineage>
</organism>
<gene>
    <name evidence="10" type="primary">gspE</name>
    <name evidence="10" type="ORF">FM069_15205</name>
</gene>
<evidence type="ECO:0000256" key="8">
    <source>
        <dbReference type="RuleBase" id="RU366070"/>
    </source>
</evidence>
<dbReference type="Gene3D" id="3.30.450.90">
    <property type="match status" value="1"/>
</dbReference>
<proteinExistence type="inferred from homology"/>
<dbReference type="GO" id="GO:0015628">
    <property type="term" value="P:protein secretion by the type II secretion system"/>
    <property type="evidence" value="ECO:0007669"/>
    <property type="project" value="UniProtKB-UniRule"/>
</dbReference>
<dbReference type="PANTHER" id="PTHR30258">
    <property type="entry name" value="TYPE II SECRETION SYSTEM PROTEIN GSPE-RELATED"/>
    <property type="match status" value="1"/>
</dbReference>
<dbReference type="InterPro" id="IPR013369">
    <property type="entry name" value="T2SS_GspE"/>
</dbReference>
<dbReference type="InterPro" id="IPR007831">
    <property type="entry name" value="T2SS_GspE_N"/>
</dbReference>
<dbReference type="Pfam" id="PF05157">
    <property type="entry name" value="MshEN"/>
    <property type="match status" value="1"/>
</dbReference>
<evidence type="ECO:0000256" key="5">
    <source>
        <dbReference type="ARBA" id="ARBA00022927"/>
    </source>
</evidence>
<dbReference type="FunFam" id="3.30.450.90:FF:000001">
    <property type="entry name" value="Type II secretion system ATPase GspE"/>
    <property type="match status" value="1"/>
</dbReference>
<dbReference type="OrthoDB" id="9804785at2"/>
<evidence type="ECO:0000256" key="3">
    <source>
        <dbReference type="ARBA" id="ARBA00022741"/>
    </source>
</evidence>
<feature type="domain" description="Bacterial type II secretion system protein E" evidence="9">
    <location>
        <begin position="377"/>
        <end position="391"/>
    </location>
</feature>
<evidence type="ECO:0000256" key="1">
    <source>
        <dbReference type="ARBA" id="ARBA00006611"/>
    </source>
</evidence>
<dbReference type="FunFam" id="3.40.50.300:FF:000398">
    <property type="entry name" value="Type IV pilus assembly ATPase PilB"/>
    <property type="match status" value="1"/>
</dbReference>
<dbReference type="RefSeq" id="WP_143489215.1">
    <property type="nucleotide sequence ID" value="NZ_VJOY01000010.1"/>
</dbReference>
<dbReference type="PROSITE" id="PS00662">
    <property type="entry name" value="T2SP_E"/>
    <property type="match status" value="1"/>
</dbReference>
<dbReference type="CDD" id="cd01129">
    <property type="entry name" value="PulE-GspE-like"/>
    <property type="match status" value="1"/>
</dbReference>
<dbReference type="GO" id="GO:0008564">
    <property type="term" value="F:protein-exporting ATPase activity"/>
    <property type="evidence" value="ECO:0007669"/>
    <property type="project" value="UniProtKB-EC"/>
</dbReference>
<dbReference type="AlphaFoldDB" id="A0A553GX54"/>
<dbReference type="GO" id="GO:0015627">
    <property type="term" value="C:type II protein secretion system complex"/>
    <property type="evidence" value="ECO:0007669"/>
    <property type="project" value="UniProtKB-UniRule"/>
</dbReference>
<keyword evidence="3 8" id="KW-0547">Nucleotide-binding</keyword>
<dbReference type="EMBL" id="VJOY01000010">
    <property type="protein sequence ID" value="TRX74089.1"/>
    <property type="molecule type" value="Genomic_DNA"/>
</dbReference>
<dbReference type="InterPro" id="IPR037257">
    <property type="entry name" value="T2SS_E_N_sf"/>
</dbReference>
<dbReference type="GO" id="GO:0005886">
    <property type="term" value="C:plasma membrane"/>
    <property type="evidence" value="ECO:0007669"/>
    <property type="project" value="UniProtKB-SubCell"/>
</dbReference>
<evidence type="ECO:0000313" key="10">
    <source>
        <dbReference type="EMBL" id="TRX74089.1"/>
    </source>
</evidence>
<keyword evidence="6" id="KW-1278">Translocase</keyword>
<dbReference type="PANTHER" id="PTHR30258:SF2">
    <property type="entry name" value="COMG OPERON PROTEIN 1"/>
    <property type="match status" value="1"/>
</dbReference>
<reference evidence="10 11" key="1">
    <citation type="submission" date="2019-07" db="EMBL/GenBank/DDBJ databases">
        <title>Pseudomonas mangiferae sp. nov., isolated from bark of mango tree in Thailand.</title>
        <authorList>
            <person name="Srisuk N."/>
            <person name="Anurat P."/>
        </authorList>
    </citation>
    <scope>NUCLEOTIDE SEQUENCE [LARGE SCALE GENOMIC DNA]</scope>
    <source>
        <strain evidence="10 11">DMKU_BBB3-04</strain>
    </source>
</reference>
<keyword evidence="11" id="KW-1185">Reference proteome</keyword>
<evidence type="ECO:0000259" key="9">
    <source>
        <dbReference type="PROSITE" id="PS00662"/>
    </source>
</evidence>
<evidence type="ECO:0000256" key="7">
    <source>
        <dbReference type="ARBA" id="ARBA00034006"/>
    </source>
</evidence>
<evidence type="ECO:0000313" key="11">
    <source>
        <dbReference type="Proteomes" id="UP000315235"/>
    </source>
</evidence>
<dbReference type="Gene3D" id="1.10.40.70">
    <property type="match status" value="1"/>
</dbReference>
<sequence length="562" mass="62004">MNRLGDWLVAAGKLSDADLQRAIQVQKLSGGKLGSILIRLGMVAERDIASIQVERFGYRLVTPDDYPEVPVLDEGLVSPLFLREQHVVPLTDDGERLQVAMLDPSDDYVLRSLELATGRRVEASLALSSELENAYERLYGAGASKANEDSVEAEEAGLGANLDDVERLRDMASEAPVIRLVNTIFSRALESRASDIHIEPFEHTLMIRFRIDGVLQEIEAPSAQIAPAVISRLKILSRLNIAERRLPQDGRIQLRMQGRAIDLRVSTVPTLHGESVVMRILDKQSMSLELETIGLSERVLKDFKTVLERPNGIFLVTGPTGSGKTTTLYAALNRLNTVDRKILTVEDPVEYQIQGVNQIQTASKVGLDFASALRSILRQDPDVVMIGEMRDKETAGIAIQAALTGHIVLSTLHTNDAPSGVTRLLDMGMEDYLLTSTINAIMAQRLVRVLCPHCKQPETLGDDEIEHMGVRAFCPAGAVQVWRAVGCDACAHTGYRGRMGIHELLVMNDEVRNLVLQHASSEQIYRTARQHGMRTMFEDGFLKALDGLTSVPEVLRVAQLAR</sequence>
<comment type="catalytic activity">
    <reaction evidence="7">
        <text>ATP + H2O + cellular proteinSide 1 = ADP + phosphate + cellular proteinSide 2.</text>
        <dbReference type="EC" id="7.4.2.8"/>
    </reaction>
</comment>
<name>A0A553GX54_9PSED</name>
<evidence type="ECO:0000256" key="6">
    <source>
        <dbReference type="ARBA" id="ARBA00022967"/>
    </source>
</evidence>
<dbReference type="Proteomes" id="UP000315235">
    <property type="component" value="Unassembled WGS sequence"/>
</dbReference>
<protein>
    <recommendedName>
        <fullName evidence="8">Type II secretion system protein E</fullName>
        <shortName evidence="8">T2SS protein E</shortName>
    </recommendedName>
    <alternativeName>
        <fullName evidence="8">Type II traffic warden ATPase</fullName>
    </alternativeName>
</protein>
<keyword evidence="5 8" id="KW-0653">Protein transport</keyword>
<evidence type="ECO:0000256" key="4">
    <source>
        <dbReference type="ARBA" id="ARBA00022840"/>
    </source>
</evidence>